<evidence type="ECO:0000313" key="2">
    <source>
        <dbReference type="Proteomes" id="UP000267250"/>
    </source>
</evidence>
<sequence>MKPKIYLVLIISGLLLYSISCGGNAKNTDLRYEPIEKKLKYKNQIFLESVIDTGKIHVTTKMILLSFLENEITKNENNLLLKMTFTDINLGHFKRELQILDKDVQAVDLKDKAEVEAELKDKVIHKWVNLIVDEKGRILEKYYSSDLDKVNFINLTGIAEQFFIHFPKGEVEIGQQWEEDYSSTIPPYDKGQPFAGTIKYTYLGQEERKGILCYKIQAVLFLEEERQVGENITRVSRIGTGTLYFAVDGTYLVESEVSSDLSLLSVVNGNGEEKDRNFIRTRIDQKIEVVFE</sequence>
<accession>A0A3S9T1F9</accession>
<keyword evidence="2" id="KW-1185">Reference proteome</keyword>
<dbReference type="Proteomes" id="UP000267250">
    <property type="component" value="Chromosome"/>
</dbReference>
<dbReference type="AlphaFoldDB" id="A0A3S9T1F9"/>
<dbReference type="RefSeq" id="WP_127017765.1">
    <property type="nucleotide sequence ID" value="NZ_CP016379.1"/>
</dbReference>
<name>A0A3S9T1F9_9FIRM</name>
<evidence type="ECO:0000313" key="1">
    <source>
        <dbReference type="EMBL" id="AZR74408.1"/>
    </source>
</evidence>
<organism evidence="1 2">
    <name type="scientific">Anoxybacter fermentans</name>
    <dbReference type="NCBI Taxonomy" id="1323375"/>
    <lineage>
        <taxon>Bacteria</taxon>
        <taxon>Bacillati</taxon>
        <taxon>Bacillota</taxon>
        <taxon>Clostridia</taxon>
        <taxon>Halanaerobiales</taxon>
        <taxon>Anoxybacter</taxon>
    </lineage>
</organism>
<dbReference type="KEGG" id="aft:BBF96_14040"/>
<dbReference type="EMBL" id="CP016379">
    <property type="protein sequence ID" value="AZR74408.1"/>
    <property type="molecule type" value="Genomic_DNA"/>
</dbReference>
<gene>
    <name evidence="1" type="ORF">BBF96_14040</name>
</gene>
<proteinExistence type="predicted"/>
<protein>
    <submittedName>
        <fullName evidence="1">Uncharacterized protein</fullName>
    </submittedName>
</protein>
<reference evidence="1 2" key="1">
    <citation type="submission" date="2016-07" db="EMBL/GenBank/DDBJ databases">
        <title>Genome and transcriptome analysis of iron-reducing fermentative bacteria Anoxybacter fermentans.</title>
        <authorList>
            <person name="Zeng X."/>
            <person name="Shao Z."/>
        </authorList>
    </citation>
    <scope>NUCLEOTIDE SEQUENCE [LARGE SCALE GENOMIC DNA]</scope>
    <source>
        <strain evidence="1 2">DY22613</strain>
    </source>
</reference>